<sequence length="401" mass="43498">MSTQPPPPSGWSASTARTATRSAPSWRRRCVAESLASDRRDELDRLVGFVRALRAAGIRSATSTDFIAAVGLLDVGSPEDVYRAGRATLCDSPAQLPVYDRVFARWFGETSAGERTNPVSVTVERPLGVGADDGATGDDDDAAAAPALASARERLAHRDVAALDARERRELARAFAALDARPPQRRGHRTAPSHRGTIDLSRTAREQLRRGGEPGPLMRRERRPRPRRIVWLIDVSGSMKPYADSYLRLAHRSFQSAPRTTEVFTMGTRLTRITPALRLQDPDRALAAAGELVPDWSGGTRLGDMLQAFGDRWGRRGVARGAVVIIASDGWERGDARLLGEQVAHLHRLAHRVVWANPHRGKAGYEPIQSGIAAALPSVDQLVAGHSLATLAEVLDLAARA</sequence>
<keyword evidence="3" id="KW-1185">Reference proteome</keyword>
<organism evidence="2 3">
    <name type="scientific">Aeromicrobium phragmitis</name>
    <dbReference type="NCBI Taxonomy" id="2478914"/>
    <lineage>
        <taxon>Bacteria</taxon>
        <taxon>Bacillati</taxon>
        <taxon>Actinomycetota</taxon>
        <taxon>Actinomycetes</taxon>
        <taxon>Propionibacteriales</taxon>
        <taxon>Nocardioidaceae</taxon>
        <taxon>Aeromicrobium</taxon>
    </lineage>
</organism>
<dbReference type="CDD" id="cd00198">
    <property type="entry name" value="vWFA"/>
    <property type="match status" value="1"/>
</dbReference>
<feature type="region of interest" description="Disordered" evidence="1">
    <location>
        <begin position="181"/>
        <end position="221"/>
    </location>
</feature>
<feature type="region of interest" description="Disordered" evidence="1">
    <location>
        <begin position="1"/>
        <end position="23"/>
    </location>
</feature>
<evidence type="ECO:0000313" key="3">
    <source>
        <dbReference type="Proteomes" id="UP000282515"/>
    </source>
</evidence>
<reference evidence="2 3" key="1">
    <citation type="submission" date="2018-10" db="EMBL/GenBank/DDBJ databases">
        <title>Aeromicrobium sp. 9W16Y-2 whole genome shotgun sequence.</title>
        <authorList>
            <person name="Li F."/>
        </authorList>
    </citation>
    <scope>NUCLEOTIDE SEQUENCE [LARGE SCALE GENOMIC DNA]</scope>
    <source>
        <strain evidence="2 3">9W16Y-2</strain>
    </source>
</reference>
<dbReference type="PANTHER" id="PTHR39338:SF6">
    <property type="entry name" value="BLL5662 PROTEIN"/>
    <property type="match status" value="1"/>
</dbReference>
<feature type="compositionally biased region" description="Low complexity" evidence="1">
    <location>
        <begin position="11"/>
        <end position="23"/>
    </location>
</feature>
<name>A0A3L8PQ31_9ACTN</name>
<proteinExistence type="predicted"/>
<dbReference type="Proteomes" id="UP000282515">
    <property type="component" value="Unassembled WGS sequence"/>
</dbReference>
<evidence type="ECO:0000256" key="1">
    <source>
        <dbReference type="SAM" id="MobiDB-lite"/>
    </source>
</evidence>
<dbReference type="AlphaFoldDB" id="A0A3L8PQ31"/>
<gene>
    <name evidence="2" type="ORF">D9V41_06730</name>
</gene>
<dbReference type="Pfam" id="PF05762">
    <property type="entry name" value="VWA_CoxE"/>
    <property type="match status" value="1"/>
</dbReference>
<dbReference type="InterPro" id="IPR036465">
    <property type="entry name" value="vWFA_dom_sf"/>
</dbReference>
<dbReference type="OrthoDB" id="9790469at2"/>
<feature type="compositionally biased region" description="Basic and acidic residues" evidence="1">
    <location>
        <begin position="202"/>
        <end position="212"/>
    </location>
</feature>
<accession>A0A3L8PQ31</accession>
<dbReference type="SUPFAM" id="SSF53300">
    <property type="entry name" value="vWA-like"/>
    <property type="match status" value="1"/>
</dbReference>
<evidence type="ECO:0000313" key="2">
    <source>
        <dbReference type="EMBL" id="RLV56132.1"/>
    </source>
</evidence>
<dbReference type="InterPro" id="IPR011195">
    <property type="entry name" value="UCP010256"/>
</dbReference>
<dbReference type="PANTHER" id="PTHR39338">
    <property type="entry name" value="BLL5662 PROTEIN-RELATED"/>
    <property type="match status" value="1"/>
</dbReference>
<comment type="caution">
    <text evidence="2">The sequence shown here is derived from an EMBL/GenBank/DDBJ whole genome shotgun (WGS) entry which is preliminary data.</text>
</comment>
<protein>
    <submittedName>
        <fullName evidence="2">VWA domain-containing protein</fullName>
    </submittedName>
</protein>
<dbReference type="Gene3D" id="3.40.50.410">
    <property type="entry name" value="von Willebrand factor, type A domain"/>
    <property type="match status" value="1"/>
</dbReference>
<feature type="compositionally biased region" description="Basic residues" evidence="1">
    <location>
        <begin position="183"/>
        <end position="192"/>
    </location>
</feature>
<dbReference type="InterPro" id="IPR008912">
    <property type="entry name" value="Uncharacterised_CoxE"/>
</dbReference>
<dbReference type="EMBL" id="RDBF01000004">
    <property type="protein sequence ID" value="RLV56132.1"/>
    <property type="molecule type" value="Genomic_DNA"/>
</dbReference>
<dbReference type="PIRSF" id="PIRSF010256">
    <property type="entry name" value="CoxE_vWa"/>
    <property type="match status" value="1"/>
</dbReference>